<dbReference type="EMBL" id="ML213636">
    <property type="protein sequence ID" value="TFK34095.1"/>
    <property type="molecule type" value="Genomic_DNA"/>
</dbReference>
<proteinExistence type="predicted"/>
<name>A0A5C3LMT0_9AGAR</name>
<feature type="compositionally biased region" description="Polar residues" evidence="1">
    <location>
        <begin position="131"/>
        <end position="149"/>
    </location>
</feature>
<accession>A0A5C3LMT0</accession>
<sequence length="247" mass="27510">MHAPPLQQRCGPVCPSTLTNSKTTASLRMIMDDGVDRWPNARIENDAYMRVKTLLNASKSENSAYMRMKMLSIVTKAVFRFIQKTTVRATMKTTTELHDENSSRAHNMGPQLAHDGDQQLHHPTTRRRHQLSSFGPVSSRDNNKDNQALPTKHSGANFAVHSMHIVLLVQQIGCTMHPNKVVPSAAGCRIAWMVRIKSQCIVEVEQEMIVLLKDSAYLVGCIFGCGSMSVLCALWTSGVSYVEITEK</sequence>
<evidence type="ECO:0000313" key="3">
    <source>
        <dbReference type="Proteomes" id="UP000308652"/>
    </source>
</evidence>
<dbReference type="AlphaFoldDB" id="A0A5C3LMT0"/>
<protein>
    <submittedName>
        <fullName evidence="2">Uncharacterized protein</fullName>
    </submittedName>
</protein>
<evidence type="ECO:0000313" key="2">
    <source>
        <dbReference type="EMBL" id="TFK34095.1"/>
    </source>
</evidence>
<gene>
    <name evidence="2" type="ORF">BDQ12DRAFT_669657</name>
</gene>
<keyword evidence="3" id="KW-1185">Reference proteome</keyword>
<evidence type="ECO:0000256" key="1">
    <source>
        <dbReference type="SAM" id="MobiDB-lite"/>
    </source>
</evidence>
<feature type="region of interest" description="Disordered" evidence="1">
    <location>
        <begin position="93"/>
        <end position="152"/>
    </location>
</feature>
<reference evidence="2 3" key="1">
    <citation type="journal article" date="2019" name="Nat. Ecol. Evol.">
        <title>Megaphylogeny resolves global patterns of mushroom evolution.</title>
        <authorList>
            <person name="Varga T."/>
            <person name="Krizsan K."/>
            <person name="Foldi C."/>
            <person name="Dima B."/>
            <person name="Sanchez-Garcia M."/>
            <person name="Sanchez-Ramirez S."/>
            <person name="Szollosi G.J."/>
            <person name="Szarkandi J.G."/>
            <person name="Papp V."/>
            <person name="Albert L."/>
            <person name="Andreopoulos W."/>
            <person name="Angelini C."/>
            <person name="Antonin V."/>
            <person name="Barry K.W."/>
            <person name="Bougher N.L."/>
            <person name="Buchanan P."/>
            <person name="Buyck B."/>
            <person name="Bense V."/>
            <person name="Catcheside P."/>
            <person name="Chovatia M."/>
            <person name="Cooper J."/>
            <person name="Damon W."/>
            <person name="Desjardin D."/>
            <person name="Finy P."/>
            <person name="Geml J."/>
            <person name="Haridas S."/>
            <person name="Hughes K."/>
            <person name="Justo A."/>
            <person name="Karasinski D."/>
            <person name="Kautmanova I."/>
            <person name="Kiss B."/>
            <person name="Kocsube S."/>
            <person name="Kotiranta H."/>
            <person name="LaButti K.M."/>
            <person name="Lechner B.E."/>
            <person name="Liimatainen K."/>
            <person name="Lipzen A."/>
            <person name="Lukacs Z."/>
            <person name="Mihaltcheva S."/>
            <person name="Morgado L.N."/>
            <person name="Niskanen T."/>
            <person name="Noordeloos M.E."/>
            <person name="Ohm R.A."/>
            <person name="Ortiz-Santana B."/>
            <person name="Ovrebo C."/>
            <person name="Racz N."/>
            <person name="Riley R."/>
            <person name="Savchenko A."/>
            <person name="Shiryaev A."/>
            <person name="Soop K."/>
            <person name="Spirin V."/>
            <person name="Szebenyi C."/>
            <person name="Tomsovsky M."/>
            <person name="Tulloss R.E."/>
            <person name="Uehling J."/>
            <person name="Grigoriev I.V."/>
            <person name="Vagvolgyi C."/>
            <person name="Papp T."/>
            <person name="Martin F.M."/>
            <person name="Miettinen O."/>
            <person name="Hibbett D.S."/>
            <person name="Nagy L.G."/>
        </authorList>
    </citation>
    <scope>NUCLEOTIDE SEQUENCE [LARGE SCALE GENOMIC DNA]</scope>
    <source>
        <strain evidence="2 3">CBS 166.37</strain>
    </source>
</reference>
<dbReference type="Proteomes" id="UP000308652">
    <property type="component" value="Unassembled WGS sequence"/>
</dbReference>
<organism evidence="2 3">
    <name type="scientific">Crucibulum laeve</name>
    <dbReference type="NCBI Taxonomy" id="68775"/>
    <lineage>
        <taxon>Eukaryota</taxon>
        <taxon>Fungi</taxon>
        <taxon>Dikarya</taxon>
        <taxon>Basidiomycota</taxon>
        <taxon>Agaricomycotina</taxon>
        <taxon>Agaricomycetes</taxon>
        <taxon>Agaricomycetidae</taxon>
        <taxon>Agaricales</taxon>
        <taxon>Agaricineae</taxon>
        <taxon>Nidulariaceae</taxon>
        <taxon>Crucibulum</taxon>
    </lineage>
</organism>